<dbReference type="CDD" id="cd08953">
    <property type="entry name" value="KR_2_SDR_x"/>
    <property type="match status" value="1"/>
</dbReference>
<dbReference type="InterPro" id="IPR036291">
    <property type="entry name" value="NAD(P)-bd_dom_sf"/>
</dbReference>
<comment type="cofactor">
    <cofactor evidence="1">
        <name>NADP(+)</name>
        <dbReference type="ChEBI" id="CHEBI:58349"/>
    </cofactor>
</comment>
<keyword evidence="6" id="KW-0276">Fatty acid metabolism</keyword>
<dbReference type="Gene3D" id="1.10.1200.10">
    <property type="entry name" value="ACP-like"/>
    <property type="match status" value="1"/>
</dbReference>
<evidence type="ECO:0000256" key="12">
    <source>
        <dbReference type="ARBA" id="ARBA00051971"/>
    </source>
</evidence>
<evidence type="ECO:0000256" key="3">
    <source>
        <dbReference type="ARBA" id="ARBA00022450"/>
    </source>
</evidence>
<protein>
    <recommendedName>
        <fullName evidence="17">Phenolphthiocerol/phthiocerol polyketide synthase subunit E</fullName>
        <ecNumber evidence="16">2.3.1.292</ecNumber>
    </recommendedName>
    <alternativeName>
        <fullName evidence="19">(Phenol)carboxyphthiodiolenone synthase subunit E</fullName>
    </alternativeName>
    <alternativeName>
        <fullName evidence="20">Beta-ketoacyl-acyl-carrier-protein synthase I</fullName>
    </alternativeName>
    <alternativeName>
        <fullName evidence="18">Phthiocerol synthesis polyketide synthase type I PpsE</fullName>
    </alternativeName>
</protein>
<dbReference type="Pfam" id="PF00109">
    <property type="entry name" value="ketoacyl-synt"/>
    <property type="match status" value="1"/>
</dbReference>
<reference evidence="23 24" key="1">
    <citation type="submission" date="2013-01" db="EMBL/GenBank/DDBJ databases">
        <authorList>
            <person name="Bench S."/>
        </authorList>
    </citation>
    <scope>NUCLEOTIDE SEQUENCE [LARGE SCALE GENOMIC DNA]</scope>
    <source>
        <strain evidence="23 24">WH 0005</strain>
    </source>
</reference>
<dbReference type="EC" id="2.3.1.292" evidence="16"/>
<feature type="domain" description="Ketosynthase family 3 (KS3)" evidence="22">
    <location>
        <begin position="1"/>
        <end position="426"/>
    </location>
</feature>
<dbReference type="InterPro" id="IPR001031">
    <property type="entry name" value="Thioesterase"/>
</dbReference>
<dbReference type="GO" id="GO:0031177">
    <property type="term" value="F:phosphopantetheine binding"/>
    <property type="evidence" value="ECO:0007669"/>
    <property type="project" value="InterPro"/>
</dbReference>
<evidence type="ECO:0000256" key="20">
    <source>
        <dbReference type="ARBA" id="ARBA00084020"/>
    </source>
</evidence>
<evidence type="ECO:0000256" key="7">
    <source>
        <dbReference type="ARBA" id="ARBA00022857"/>
    </source>
</evidence>
<dbReference type="InterPro" id="IPR014031">
    <property type="entry name" value="Ketoacyl_synth_C"/>
</dbReference>
<dbReference type="Pfam" id="PF00550">
    <property type="entry name" value="PP-binding"/>
    <property type="match status" value="1"/>
</dbReference>
<dbReference type="GO" id="GO:0034081">
    <property type="term" value="C:polyketide synthase complex"/>
    <property type="evidence" value="ECO:0007669"/>
    <property type="project" value="UniProtKB-ARBA"/>
</dbReference>
<dbReference type="Gene3D" id="3.40.47.10">
    <property type="match status" value="1"/>
</dbReference>
<dbReference type="InterPro" id="IPR001227">
    <property type="entry name" value="Ac_transferase_dom_sf"/>
</dbReference>
<evidence type="ECO:0000256" key="19">
    <source>
        <dbReference type="ARBA" id="ARBA00078169"/>
    </source>
</evidence>
<dbReference type="GO" id="GO:0006633">
    <property type="term" value="P:fatty acid biosynthetic process"/>
    <property type="evidence" value="ECO:0007669"/>
    <property type="project" value="InterPro"/>
</dbReference>
<comment type="cofactor">
    <cofactor evidence="2">
        <name>pantetheine 4'-phosphate</name>
        <dbReference type="ChEBI" id="CHEBI:47942"/>
    </cofactor>
</comment>
<evidence type="ECO:0000313" key="23">
    <source>
        <dbReference type="EMBL" id="CCQ57319.1"/>
    </source>
</evidence>
<dbReference type="SUPFAM" id="SSF47336">
    <property type="entry name" value="ACP-like"/>
    <property type="match status" value="1"/>
</dbReference>
<dbReference type="InterPro" id="IPR016035">
    <property type="entry name" value="Acyl_Trfase/lysoPLipase"/>
</dbReference>
<dbReference type="InterPro" id="IPR014043">
    <property type="entry name" value="Acyl_transferase_dom"/>
</dbReference>
<evidence type="ECO:0000256" key="1">
    <source>
        <dbReference type="ARBA" id="ARBA00001937"/>
    </source>
</evidence>
<evidence type="ECO:0000259" key="22">
    <source>
        <dbReference type="PROSITE" id="PS52004"/>
    </source>
</evidence>
<comment type="catalytic activity">
    <reaction evidence="14">
        <text>icosanoyl-[(phenol)carboxyphthiodiolenone synthase] + 2 (S)-methylmalonyl-CoA + 3 malonyl-CoA + 5 NADPH + 10 H(+) = C32-carboxyphthiodiolenone-[(phenol)carboxyphthiodiolenone synthase] + 5 CO2 + 5 NADP(+) + 5 CoA + 2 H2O</text>
        <dbReference type="Rhea" id="RHEA:57748"/>
        <dbReference type="Rhea" id="RHEA-COMP:14985"/>
        <dbReference type="Rhea" id="RHEA-COMP:14986"/>
        <dbReference type="ChEBI" id="CHEBI:15377"/>
        <dbReference type="ChEBI" id="CHEBI:15378"/>
        <dbReference type="ChEBI" id="CHEBI:16526"/>
        <dbReference type="ChEBI" id="CHEBI:57287"/>
        <dbReference type="ChEBI" id="CHEBI:57327"/>
        <dbReference type="ChEBI" id="CHEBI:57384"/>
        <dbReference type="ChEBI" id="CHEBI:57783"/>
        <dbReference type="ChEBI" id="CHEBI:58349"/>
        <dbReference type="ChEBI" id="CHEBI:87848"/>
        <dbReference type="ChEBI" id="CHEBI:142236"/>
        <dbReference type="EC" id="2.3.1.292"/>
    </reaction>
</comment>
<evidence type="ECO:0000256" key="2">
    <source>
        <dbReference type="ARBA" id="ARBA00001957"/>
    </source>
</evidence>
<dbReference type="Pfam" id="PF21394">
    <property type="entry name" value="Beta-ketacyl_N"/>
    <property type="match status" value="1"/>
</dbReference>
<dbReference type="Gene3D" id="3.40.50.720">
    <property type="entry name" value="NAD(P)-binding Rossmann-like Domain"/>
    <property type="match status" value="1"/>
</dbReference>
<dbReference type="Pfam" id="PF02801">
    <property type="entry name" value="Ketoacyl-synt_C"/>
    <property type="match status" value="1"/>
</dbReference>
<dbReference type="InterPro" id="IPR018201">
    <property type="entry name" value="Ketoacyl_synth_AS"/>
</dbReference>
<dbReference type="InterPro" id="IPR006162">
    <property type="entry name" value="Ppantetheine_attach_site"/>
</dbReference>
<evidence type="ECO:0000256" key="14">
    <source>
        <dbReference type="ARBA" id="ARBA00052745"/>
    </source>
</evidence>
<evidence type="ECO:0000256" key="6">
    <source>
        <dbReference type="ARBA" id="ARBA00022832"/>
    </source>
</evidence>
<evidence type="ECO:0000256" key="8">
    <source>
        <dbReference type="ARBA" id="ARBA00023002"/>
    </source>
</evidence>
<dbReference type="GO" id="GO:0004315">
    <property type="term" value="F:3-oxoacyl-[acyl-carrier-protein] synthase activity"/>
    <property type="evidence" value="ECO:0007669"/>
    <property type="project" value="InterPro"/>
</dbReference>
<dbReference type="SUPFAM" id="SSF55048">
    <property type="entry name" value="Probable ACP-binding domain of malonyl-CoA ACP transacylase"/>
    <property type="match status" value="1"/>
</dbReference>
<dbReference type="SMART" id="SM00822">
    <property type="entry name" value="PKS_KR"/>
    <property type="match status" value="1"/>
</dbReference>
<comment type="function">
    <text evidence="15">Part of the PpsABCDE complex involved in the biosynthesis of the lipid core common to phthiocerols and phenolphthiocerols by successive additions of malonyl-CoA or methylmalonyl-CoA extender units. PpsA can accept as substrate the activated forms of either icosanoyl (C20), docosanoyl (C22) or lignoceroyl (C24) groups from FadD26, or a (4-hydroxyphenyl)-C17 or (4-hydroxyphenyl)-C19 fatty acyl from FadD29. PpsA initiates the biosynthesis and extends its substrate using a malonyl-CoA extender unit. The PpsB and PpsC proteins add the second and third malonyl-CoA extender units. PpsD adds an (R)-methylmalonyl unit and PpsE adds a second (R)-methylmalonyl unit. The incorporation of the methylmalonyl units results in formation of two branched methyl groups in the elongated product.</text>
</comment>
<dbReference type="PROSITE" id="PS50075">
    <property type="entry name" value="CARRIER"/>
    <property type="match status" value="1"/>
</dbReference>
<dbReference type="SUPFAM" id="SSF51735">
    <property type="entry name" value="NAD(P)-binding Rossmann-fold domains"/>
    <property type="match status" value="2"/>
</dbReference>
<dbReference type="InterPro" id="IPR020841">
    <property type="entry name" value="PKS_Beta-ketoAc_synthase_dom"/>
</dbReference>
<comment type="catalytic activity">
    <reaction evidence="12">
        <text>19-(4-hydroxyphenyl)nonadecanoyl-[(phenol)carboxyphthiodiolenone synthase] + 2 (S)-methylmalonyl-CoA + 3 malonyl-CoA + 5 NADPH + 10 H(+) = C37-(phenol)carboxyphthiodiolenone-[(phenol)carboxyphthiodiolenone synthase] + 5 CO2 + 5 NADP(+) + 5 CoA + 2 H2O</text>
        <dbReference type="Rhea" id="RHEA:57760"/>
        <dbReference type="Rhea" id="RHEA-COMP:14273"/>
        <dbReference type="Rhea" id="RHEA-COMP:14990"/>
        <dbReference type="ChEBI" id="CHEBI:15377"/>
        <dbReference type="ChEBI" id="CHEBI:15378"/>
        <dbReference type="ChEBI" id="CHEBI:16526"/>
        <dbReference type="ChEBI" id="CHEBI:57287"/>
        <dbReference type="ChEBI" id="CHEBI:57327"/>
        <dbReference type="ChEBI" id="CHEBI:57384"/>
        <dbReference type="ChEBI" id="CHEBI:57783"/>
        <dbReference type="ChEBI" id="CHEBI:58349"/>
        <dbReference type="ChEBI" id="CHEBI:133301"/>
        <dbReference type="ChEBI" id="CHEBI:142260"/>
        <dbReference type="EC" id="2.3.1.292"/>
    </reaction>
</comment>
<comment type="caution">
    <text evidence="23">The sequence shown here is derived from an EMBL/GenBank/DDBJ whole genome shotgun (WGS) entry which is preliminary data.</text>
</comment>
<dbReference type="CDD" id="cd00833">
    <property type="entry name" value="PKS"/>
    <property type="match status" value="1"/>
</dbReference>
<dbReference type="PANTHER" id="PTHR43775">
    <property type="entry name" value="FATTY ACID SYNTHASE"/>
    <property type="match status" value="1"/>
</dbReference>
<dbReference type="Pfam" id="PF00698">
    <property type="entry name" value="Acyl_transf_1"/>
    <property type="match status" value="1"/>
</dbReference>
<dbReference type="InterPro" id="IPR009081">
    <property type="entry name" value="PP-bd_ACP"/>
</dbReference>
<evidence type="ECO:0000256" key="5">
    <source>
        <dbReference type="ARBA" id="ARBA00022679"/>
    </source>
</evidence>
<comment type="catalytic activity">
    <reaction evidence="11">
        <text>17-(4-hydroxyphenyl)heptadecanoyl-[(phenol)carboxyphthiodiolenone synthase] + 2 (S)-methylmalonyl-CoA + 3 malonyl-CoA + 5 NADPH + 10 H(+) = C35-(phenol)carboxyphthiodiolenone-[(phenol)carboxyphthiodiolenone synthase] + 5 CO2 + 5 NADP(+) + 5 CoA + 2 H2O</text>
        <dbReference type="Rhea" id="RHEA:57756"/>
        <dbReference type="Rhea" id="RHEA-COMP:14272"/>
        <dbReference type="Rhea" id="RHEA-COMP:14989"/>
        <dbReference type="ChEBI" id="CHEBI:15377"/>
        <dbReference type="ChEBI" id="CHEBI:15378"/>
        <dbReference type="ChEBI" id="CHEBI:16526"/>
        <dbReference type="ChEBI" id="CHEBI:57287"/>
        <dbReference type="ChEBI" id="CHEBI:57327"/>
        <dbReference type="ChEBI" id="CHEBI:57384"/>
        <dbReference type="ChEBI" id="CHEBI:57783"/>
        <dbReference type="ChEBI" id="CHEBI:58349"/>
        <dbReference type="ChEBI" id="CHEBI:133300"/>
        <dbReference type="ChEBI" id="CHEBI:142259"/>
        <dbReference type="EC" id="2.3.1.292"/>
    </reaction>
</comment>
<evidence type="ECO:0000256" key="17">
    <source>
        <dbReference type="ARBA" id="ARBA00073623"/>
    </source>
</evidence>
<sequence>MIAIIGLSGRFPQAHDVKSLWEQLRNGVECISFFSDEELKQSGVDSTLIRNPQYVKAGTIIENVDQFDADFFGVSPREAQITDPQRRLFLECAWEVLEGAGYDLEKYNGLIGLYASVGINTYWLNHIYPNHDLREALGDYQLIMSNDRDFVPTYVSYKLNLKGPSINVQTACSSSLVGVHLATQSLLNGECDMALAGGVNIRFPKKMGYLYQDGMIMSPDGHCRAFDAQANGTIGGNGLGIVLLKRLEDAIEDRDYIYGVIRGSAINNDGSVKVGYTAPSVEGQASVISEALAVAGVHPETIKYIEAHGTGTKLGDPIEIAALTQAFQRKTAKKGFCSIGSIKTNMGHLDAAAGVVGLIKTTLMLHHKQIPPSLHYEKANPQIDFANSPFFVNTELSDWETHDTPLRAGVSSFGIGGTNAHVILEESPPREPSGESRTWQLLVLSAKTDSALENISRNLANHLQQHPHLNLPDIAYTLSQGRRAFPQRKIVVCQSLAEAREALTHQSSQFSNNNQIKPNIAGSRPIIFMFSGQGSQYLGMGKELYESESIFRQEMDQCSQKLKPILGLDLLELLYGNNQSSEETEAILKQTSCAQPALFSIEYSLAILWQSWGIRPTALIGHSIGEYVVACLAGVFSLEDALTLVAERGKLMQKMPSGAMLSIPLTEKALSPWLNSQISLSVVNNPNNCVVSGSSDSISQLQEQLSKQGIESRQLHTSHAFHSPMMEEAVLPFMKRVAQIELHPPQIPYISNVTGDWITTEQATNPAYYGDHLRKTVRFSQGLTTLLQDNPEAIFIEVGPGRSLSTLVKRHPAKGHENLVLGSIPHPKDKHSDLAFILNGLGQLWLAGVDINWHQFYQQEVRNRVPLPTYPFERKQYWIDPPLASNSLKTREKESSLPAQELDMADWFYVPSWKRSPLSIPEKQQDLKENSILLLMDECGTGTELGNFLIQQGYNVIQVHQGREFTQKSSTQYILNPNKGDDYYRCLETLKTEKIRWDKIVHLWSLTKESTTPLDLDNLEQSQALGLYSLIYLAKAIGKSNLTNQLQITVISNGLHEVIGEEELSPEKNTLLGAVKVIPQEYPNIQCRSIDIILSSTENEKLRGIQNLVQEITSPPLELVIAYRNQYRWIQSFEPIQLTQSNNIDNRLWLKGVYLITGGLGGVGLTLAQYLAQKVQAKLLLIGRSPLPERKNWQEWIKSHDSQDKTTQKIRKIQQIEKLGSEVQVVSADITDQKQMQFILTQVQDQWGEIKGIIHCAGVADYAGIIQSRTKESTDQVLAAKVKGTLVLDKLLGKANLDFFVLCSSLATILHQTKFGQVGYCAANDFLDAFAYYKKAKYGTFTVTINWWDWGEVGMSVESEQWWSQKKRNVDKSDLGSLSCSEGIGVFERVLGSNLPRVAISPRNLTGMLQIIGEWFKESLLSAKDSPVYSEKTFYNKSKLITSDSDDNSPIEKVLVELWHELLGVEKIDVHDDFFELGGDSLLSLQLTSKIKKSFDIELPAHSLIENSTIAAIAELIETKLNIAQSSLLELQQKSPSLSLITLQTGDFSKRPLFLVHPLGGTVYYYLDLINGLDQELPIYGFQSQGLDGQNPPLKTVEEMASHYLDALQSVQSKGPYCLGGSSFGGIIALEMAQRLQQQGEIVELLFMVDPPTPGFVPFKENFLDDLIALIDKSSAQGLSNKSLEELEVIKEEMFIALGMRHRETADRMFSELNLAQTRSYLEVTKANSIALASYSPKSYSGQAILFLPQELAKNSPKNMAQVWQGLVTGELATYNVSGDHFSMNFTPNVQAIAKVLQDRLV</sequence>
<evidence type="ECO:0000256" key="4">
    <source>
        <dbReference type="ARBA" id="ARBA00022553"/>
    </source>
</evidence>
<dbReference type="InterPro" id="IPR029058">
    <property type="entry name" value="AB_hydrolase_fold"/>
</dbReference>
<evidence type="ECO:0000256" key="10">
    <source>
        <dbReference type="ARBA" id="ARBA00023268"/>
    </source>
</evidence>
<evidence type="ECO:0000256" key="15">
    <source>
        <dbReference type="ARBA" id="ARBA00058455"/>
    </source>
</evidence>
<dbReference type="PROSITE" id="PS00012">
    <property type="entry name" value="PHOSPHOPANTETHEINE"/>
    <property type="match status" value="1"/>
</dbReference>
<dbReference type="SMART" id="SM00823">
    <property type="entry name" value="PKS_PP"/>
    <property type="match status" value="1"/>
</dbReference>
<dbReference type="Proteomes" id="UP000017981">
    <property type="component" value="Unassembled WGS sequence"/>
</dbReference>
<accession>T2IWQ9</accession>
<dbReference type="InterPro" id="IPR049490">
    <property type="entry name" value="C883_1060-like_KR_N"/>
</dbReference>
<dbReference type="Gene3D" id="3.40.50.1820">
    <property type="entry name" value="alpha/beta hydrolase"/>
    <property type="match status" value="1"/>
</dbReference>
<dbReference type="PANTHER" id="PTHR43775:SF51">
    <property type="entry name" value="INACTIVE PHENOLPHTHIOCEROL SYNTHESIS POLYKETIDE SYNTHASE TYPE I PKS1-RELATED"/>
    <property type="match status" value="1"/>
</dbReference>
<dbReference type="EMBL" id="CAQL01000800">
    <property type="protein sequence ID" value="CCQ57319.1"/>
    <property type="molecule type" value="Genomic_DNA"/>
</dbReference>
<evidence type="ECO:0000256" key="11">
    <source>
        <dbReference type="ARBA" id="ARBA00050973"/>
    </source>
</evidence>
<dbReference type="SUPFAM" id="SSF53901">
    <property type="entry name" value="Thiolase-like"/>
    <property type="match status" value="1"/>
</dbReference>
<dbReference type="InterPro" id="IPR020806">
    <property type="entry name" value="PKS_PP-bd"/>
</dbReference>
<dbReference type="PROSITE" id="PS00606">
    <property type="entry name" value="KS3_1"/>
    <property type="match status" value="1"/>
</dbReference>
<keyword evidence="8" id="KW-0560">Oxidoreductase</keyword>
<keyword evidence="4" id="KW-0597">Phosphoprotein</keyword>
<evidence type="ECO:0000256" key="9">
    <source>
        <dbReference type="ARBA" id="ARBA00023098"/>
    </source>
</evidence>
<dbReference type="InterPro" id="IPR016039">
    <property type="entry name" value="Thiolase-like"/>
</dbReference>
<dbReference type="InterPro" id="IPR014030">
    <property type="entry name" value="Ketoacyl_synth_N"/>
</dbReference>
<gene>
    <name evidence="23" type="ORF">CWATWH0005_4853</name>
</gene>
<dbReference type="SUPFAM" id="SSF53474">
    <property type="entry name" value="alpha/beta-Hydrolases"/>
    <property type="match status" value="1"/>
</dbReference>
<dbReference type="Gene3D" id="3.30.70.250">
    <property type="entry name" value="Malonyl-CoA ACP transacylase, ACP-binding"/>
    <property type="match status" value="1"/>
</dbReference>
<dbReference type="InterPro" id="IPR013968">
    <property type="entry name" value="PKS_KR"/>
</dbReference>
<evidence type="ECO:0000256" key="13">
    <source>
        <dbReference type="ARBA" id="ARBA00052119"/>
    </source>
</evidence>
<comment type="catalytic activity">
    <reaction evidence="13">
        <text>docosanoyl-[(phenol)carboxyphthiodiolenone synthase] + 2 (S)-methylmalonyl-CoA + 3 malonyl-CoA + 5 NADPH + 10 H(+) = C34-carboxyphthiodiolenone-[(phenol)carboxyphthiodiolenone synthase] + 5 CO2 + 5 NADP(+) + 5 CoA + 2 H2O</text>
        <dbReference type="Rhea" id="RHEA:57752"/>
        <dbReference type="Rhea" id="RHEA-COMP:14987"/>
        <dbReference type="Rhea" id="RHEA-COMP:14988"/>
        <dbReference type="ChEBI" id="CHEBI:15377"/>
        <dbReference type="ChEBI" id="CHEBI:15378"/>
        <dbReference type="ChEBI" id="CHEBI:16526"/>
        <dbReference type="ChEBI" id="CHEBI:57287"/>
        <dbReference type="ChEBI" id="CHEBI:57327"/>
        <dbReference type="ChEBI" id="CHEBI:57384"/>
        <dbReference type="ChEBI" id="CHEBI:57783"/>
        <dbReference type="ChEBI" id="CHEBI:58349"/>
        <dbReference type="ChEBI" id="CHEBI:142237"/>
        <dbReference type="ChEBI" id="CHEBI:142238"/>
        <dbReference type="EC" id="2.3.1.292"/>
    </reaction>
</comment>
<dbReference type="InterPro" id="IPR036736">
    <property type="entry name" value="ACP-like_sf"/>
</dbReference>
<keyword evidence="5 23" id="KW-0808">Transferase</keyword>
<proteinExistence type="predicted"/>
<dbReference type="InterPro" id="IPR050091">
    <property type="entry name" value="PKS_NRPS_Biosynth_Enz"/>
</dbReference>
<reference evidence="23 24" key="2">
    <citation type="submission" date="2013-09" db="EMBL/GenBank/DDBJ databases">
        <title>Whole genome comparison of six Crocosphaera watsonii strains with differing phenotypes.</title>
        <authorList>
            <person name="Bench S.R."/>
            <person name="Heller P."/>
            <person name="Frank I."/>
            <person name="Arciniega M."/>
            <person name="Shilova I.N."/>
            <person name="Zehr J.P."/>
        </authorList>
    </citation>
    <scope>NUCLEOTIDE SEQUENCE [LARGE SCALE GENOMIC DNA]</scope>
    <source>
        <strain evidence="23 24">WH 0005</strain>
    </source>
</reference>
<evidence type="ECO:0000256" key="16">
    <source>
        <dbReference type="ARBA" id="ARBA00066974"/>
    </source>
</evidence>
<organism evidence="23 24">
    <name type="scientific">Crocosphaera watsonii WH 0005</name>
    <dbReference type="NCBI Taxonomy" id="423472"/>
    <lineage>
        <taxon>Bacteria</taxon>
        <taxon>Bacillati</taxon>
        <taxon>Cyanobacteriota</taxon>
        <taxon>Cyanophyceae</taxon>
        <taxon>Oscillatoriophycideae</taxon>
        <taxon>Chroococcales</taxon>
        <taxon>Aphanothecaceae</taxon>
        <taxon>Crocosphaera</taxon>
    </lineage>
</organism>
<keyword evidence="10" id="KW-0511">Multifunctional enzyme</keyword>
<dbReference type="FunFam" id="1.10.1200.10:FF:000005">
    <property type="entry name" value="Nonribosomal peptide synthetase 1"/>
    <property type="match status" value="1"/>
</dbReference>
<feature type="domain" description="Carrier" evidence="21">
    <location>
        <begin position="1446"/>
        <end position="1521"/>
    </location>
</feature>
<dbReference type="Pfam" id="PF00975">
    <property type="entry name" value="Thioesterase"/>
    <property type="match status" value="1"/>
</dbReference>
<dbReference type="SMART" id="SM00825">
    <property type="entry name" value="PKS_KS"/>
    <property type="match status" value="1"/>
</dbReference>
<dbReference type="SUPFAM" id="SSF52151">
    <property type="entry name" value="FabD/lysophospholipase-like"/>
    <property type="match status" value="1"/>
</dbReference>
<name>T2IWQ9_CROWT</name>
<dbReference type="InterPro" id="IPR057326">
    <property type="entry name" value="KR_dom"/>
</dbReference>
<keyword evidence="23" id="KW-0012">Acyltransferase</keyword>
<dbReference type="GO" id="GO:0004312">
    <property type="term" value="F:fatty acid synthase activity"/>
    <property type="evidence" value="ECO:0007669"/>
    <property type="project" value="TreeGrafter"/>
</dbReference>
<keyword evidence="9" id="KW-0443">Lipid metabolism</keyword>
<dbReference type="GO" id="GO:0016491">
    <property type="term" value="F:oxidoreductase activity"/>
    <property type="evidence" value="ECO:0007669"/>
    <property type="project" value="UniProtKB-KW"/>
</dbReference>
<dbReference type="InterPro" id="IPR016036">
    <property type="entry name" value="Malonyl_transacylase_ACP-bd"/>
</dbReference>
<keyword evidence="3" id="KW-0596">Phosphopantetheine</keyword>
<dbReference type="Pfam" id="PF08659">
    <property type="entry name" value="KR"/>
    <property type="match status" value="1"/>
</dbReference>
<evidence type="ECO:0000259" key="21">
    <source>
        <dbReference type="PROSITE" id="PS50075"/>
    </source>
</evidence>
<dbReference type="Gene3D" id="3.30.70.3290">
    <property type="match status" value="1"/>
</dbReference>
<dbReference type="Gene3D" id="1.10.1240.100">
    <property type="match status" value="1"/>
</dbReference>
<dbReference type="Pfam" id="PF22621">
    <property type="entry name" value="CurL-like_PKS_C"/>
    <property type="match status" value="1"/>
</dbReference>
<evidence type="ECO:0000256" key="18">
    <source>
        <dbReference type="ARBA" id="ARBA00075053"/>
    </source>
</evidence>
<dbReference type="SMART" id="SM00827">
    <property type="entry name" value="PKS_AT"/>
    <property type="match status" value="1"/>
</dbReference>
<evidence type="ECO:0000313" key="24">
    <source>
        <dbReference type="Proteomes" id="UP000017981"/>
    </source>
</evidence>
<dbReference type="PROSITE" id="PS52004">
    <property type="entry name" value="KS3_2"/>
    <property type="match status" value="1"/>
</dbReference>
<dbReference type="Gene3D" id="3.40.366.10">
    <property type="entry name" value="Malonyl-Coenzyme A Acyl Carrier Protein, domain 2"/>
    <property type="match status" value="1"/>
</dbReference>
<keyword evidence="7" id="KW-0521">NADP</keyword>
<dbReference type="FunFam" id="3.40.47.10:FF:000042">
    <property type="entry name" value="Polyketide synthase Pks13"/>
    <property type="match status" value="1"/>
</dbReference>